<comment type="caution">
    <text evidence="2">The sequence shown here is derived from an EMBL/GenBank/DDBJ whole genome shotgun (WGS) entry which is preliminary data.</text>
</comment>
<dbReference type="RefSeq" id="WP_281462914.1">
    <property type="nucleotide sequence ID" value="NZ_JASBAN010000001.1"/>
</dbReference>
<accession>A0ABT6Q966</accession>
<dbReference type="InterPro" id="IPR017560">
    <property type="entry name" value="Cyt_c_biogenesis_CcmI"/>
</dbReference>
<keyword evidence="1" id="KW-0201">Cytochrome c-type biogenesis</keyword>
<protein>
    <submittedName>
        <fullName evidence="2">C-type cytochrome biogenesis protein CcmI</fullName>
    </submittedName>
</protein>
<dbReference type="EMBL" id="JASBAN010000001">
    <property type="protein sequence ID" value="MDI2113302.1"/>
    <property type="molecule type" value="Genomic_DNA"/>
</dbReference>
<dbReference type="Gene3D" id="1.25.40.10">
    <property type="entry name" value="Tetratricopeptide repeat domain"/>
    <property type="match status" value="1"/>
</dbReference>
<reference evidence="2" key="1">
    <citation type="submission" date="2023-05" db="EMBL/GenBank/DDBJ databases">
        <title>Whole genome sequence of Commensalibacter sp.</title>
        <authorList>
            <person name="Charoenyingcharoen P."/>
            <person name="Yukphan P."/>
        </authorList>
    </citation>
    <scope>NUCLEOTIDE SEQUENCE</scope>
    <source>
        <strain evidence="2">TBRC 10068</strain>
    </source>
</reference>
<evidence type="ECO:0000313" key="2">
    <source>
        <dbReference type="EMBL" id="MDI2113302.1"/>
    </source>
</evidence>
<dbReference type="InterPro" id="IPR011990">
    <property type="entry name" value="TPR-like_helical_dom_sf"/>
</dbReference>
<keyword evidence="3" id="KW-1185">Reference proteome</keyword>
<name>A0ABT6Q966_9PROT</name>
<dbReference type="NCBIfam" id="TIGR03142">
    <property type="entry name" value="cytochro_ccmI"/>
    <property type="match status" value="1"/>
</dbReference>
<proteinExistence type="predicted"/>
<dbReference type="Proteomes" id="UP001431775">
    <property type="component" value="Unassembled WGS sequence"/>
</dbReference>
<gene>
    <name evidence="2" type="primary">ccmI</name>
    <name evidence="2" type="ORF">QJV33_08460</name>
</gene>
<evidence type="ECO:0000256" key="1">
    <source>
        <dbReference type="ARBA" id="ARBA00022748"/>
    </source>
</evidence>
<sequence>MLWTVIILFSLLCLVPCWIALCKTPATISTQQSALRVYQSQLKELTNDLKNEFILESEYKQAQLEIQRRLLKTDSSVASSAIQSITPKSSVIVTGLGLCCIPLAAMGLYLINASPSLPAAPLAPRLAEQQEMNQKVAPYIEQLKVKLYNLSITDPKRIEGYLLLGKVEASRGNLSAAAQAWKEALNQQFDPNLAAQIAEIQTQAEGKISKDSVNLFRKALETAPKNVPWRELAEQRIAEYERSHH</sequence>
<evidence type="ECO:0000313" key="3">
    <source>
        <dbReference type="Proteomes" id="UP001431775"/>
    </source>
</evidence>
<organism evidence="2 3">
    <name type="scientific">Commensalibacter nepenthis</name>
    <dbReference type="NCBI Taxonomy" id="3043872"/>
    <lineage>
        <taxon>Bacteria</taxon>
        <taxon>Pseudomonadati</taxon>
        <taxon>Pseudomonadota</taxon>
        <taxon>Alphaproteobacteria</taxon>
        <taxon>Acetobacterales</taxon>
        <taxon>Acetobacteraceae</taxon>
    </lineage>
</organism>